<evidence type="ECO:0000259" key="2">
    <source>
        <dbReference type="Pfam" id="PF04366"/>
    </source>
</evidence>
<dbReference type="InterPro" id="IPR007461">
    <property type="entry name" value="Ysc84_actin-binding"/>
</dbReference>
<keyword evidence="4" id="KW-1185">Reference proteome</keyword>
<feature type="chain" id="PRO_5020995651" evidence="1">
    <location>
        <begin position="25"/>
        <end position="181"/>
    </location>
</feature>
<protein>
    <submittedName>
        <fullName evidence="3">Lipid-binding SYLF domain-containing protein</fullName>
    </submittedName>
</protein>
<dbReference type="OrthoDB" id="7847492at2"/>
<dbReference type="EMBL" id="SLXO01000001">
    <property type="protein sequence ID" value="TCP38538.1"/>
    <property type="molecule type" value="Genomic_DNA"/>
</dbReference>
<dbReference type="RefSeq" id="WP_132707031.1">
    <property type="nucleotide sequence ID" value="NZ_JACIGF010000001.1"/>
</dbReference>
<keyword evidence="1" id="KW-0732">Signal</keyword>
<sequence length="181" mass="19307">MRYVTMVLMLTVLAWAGAATPADAASREQIDARVEEALMTFYDKVDQGQSLARRAAGVLVFPRVTKAGIGIGGEYGEGALIVDGETVDYYSTVSASIGFQLGGQRRTQILLFMTEDALASFRNADGWEVGVDGSVALVEVGAGSDVNNTTMNRPVLGFVMTRGGLMFNANLEGSKISKIER</sequence>
<comment type="caution">
    <text evidence="3">The sequence shown here is derived from an EMBL/GenBank/DDBJ whole genome shotgun (WGS) entry which is preliminary data.</text>
</comment>
<proteinExistence type="predicted"/>
<dbReference type="Proteomes" id="UP000295399">
    <property type="component" value="Unassembled WGS sequence"/>
</dbReference>
<reference evidence="3 4" key="1">
    <citation type="submission" date="2019-03" db="EMBL/GenBank/DDBJ databases">
        <title>Genomic Encyclopedia of Type Strains, Phase IV (KMG-IV): sequencing the most valuable type-strain genomes for metagenomic binning, comparative biology and taxonomic classification.</title>
        <authorList>
            <person name="Goeker M."/>
        </authorList>
    </citation>
    <scope>NUCLEOTIDE SEQUENCE [LARGE SCALE GENOMIC DNA]</scope>
    <source>
        <strain evidence="3 4">DSM 2132</strain>
    </source>
</reference>
<dbReference type="AlphaFoldDB" id="A0A4R2PU22"/>
<dbReference type="Pfam" id="PF04366">
    <property type="entry name" value="Ysc84"/>
    <property type="match status" value="1"/>
</dbReference>
<evidence type="ECO:0000313" key="4">
    <source>
        <dbReference type="Proteomes" id="UP000295399"/>
    </source>
</evidence>
<gene>
    <name evidence="3" type="ORF">EV659_101443</name>
</gene>
<evidence type="ECO:0000313" key="3">
    <source>
        <dbReference type="EMBL" id="TCP38538.1"/>
    </source>
</evidence>
<organism evidence="3 4">
    <name type="scientific">Rhodothalassium salexigens DSM 2132</name>
    <dbReference type="NCBI Taxonomy" id="1188247"/>
    <lineage>
        <taxon>Bacteria</taxon>
        <taxon>Pseudomonadati</taxon>
        <taxon>Pseudomonadota</taxon>
        <taxon>Alphaproteobacteria</taxon>
        <taxon>Rhodothalassiales</taxon>
        <taxon>Rhodothalassiaceae</taxon>
        <taxon>Rhodothalassium</taxon>
    </lineage>
</organism>
<feature type="domain" description="Ysc84 actin-binding" evidence="2">
    <location>
        <begin position="95"/>
        <end position="177"/>
    </location>
</feature>
<name>A0A4R2PU22_RHOSA</name>
<feature type="signal peptide" evidence="1">
    <location>
        <begin position="1"/>
        <end position="24"/>
    </location>
</feature>
<evidence type="ECO:0000256" key="1">
    <source>
        <dbReference type="SAM" id="SignalP"/>
    </source>
</evidence>
<accession>A0A4R2PU22</accession>
<dbReference type="InParanoid" id="A0A4R2PU22"/>